<organism evidence="11 12">
    <name type="scientific">Triparma strigata</name>
    <dbReference type="NCBI Taxonomy" id="1606541"/>
    <lineage>
        <taxon>Eukaryota</taxon>
        <taxon>Sar</taxon>
        <taxon>Stramenopiles</taxon>
        <taxon>Ochrophyta</taxon>
        <taxon>Bolidophyceae</taxon>
        <taxon>Parmales</taxon>
        <taxon>Triparmaceae</taxon>
        <taxon>Triparma</taxon>
    </lineage>
</organism>
<evidence type="ECO:0000313" key="12">
    <source>
        <dbReference type="Proteomes" id="UP001165085"/>
    </source>
</evidence>
<evidence type="ECO:0000256" key="7">
    <source>
        <dbReference type="ARBA" id="ARBA00023303"/>
    </source>
</evidence>
<dbReference type="OrthoDB" id="197980at2759"/>
<dbReference type="GO" id="GO:0051480">
    <property type="term" value="P:regulation of cytosolic calcium ion concentration"/>
    <property type="evidence" value="ECO:0007669"/>
    <property type="project" value="TreeGrafter"/>
</dbReference>
<dbReference type="InterPro" id="IPR002153">
    <property type="entry name" value="TRPC_channel"/>
</dbReference>
<evidence type="ECO:0000256" key="9">
    <source>
        <dbReference type="SAM" id="Phobius"/>
    </source>
</evidence>
<keyword evidence="4 9" id="KW-1133">Transmembrane helix</keyword>
<keyword evidence="12" id="KW-1185">Reference proteome</keyword>
<feature type="transmembrane region" description="Helical" evidence="9">
    <location>
        <begin position="506"/>
        <end position="527"/>
    </location>
</feature>
<dbReference type="PANTHER" id="PTHR10117">
    <property type="entry name" value="TRANSIENT RECEPTOR POTENTIAL CHANNEL"/>
    <property type="match status" value="1"/>
</dbReference>
<dbReference type="GO" id="GO:0015279">
    <property type="term" value="F:store-operated calcium channel activity"/>
    <property type="evidence" value="ECO:0007669"/>
    <property type="project" value="TreeGrafter"/>
</dbReference>
<dbReference type="PANTHER" id="PTHR10117:SF54">
    <property type="entry name" value="TRANSIENT RECEPTOR POTENTIAL-GAMMA PROTEIN"/>
    <property type="match status" value="1"/>
</dbReference>
<evidence type="ECO:0000256" key="5">
    <source>
        <dbReference type="ARBA" id="ARBA00023065"/>
    </source>
</evidence>
<feature type="compositionally biased region" description="Basic and acidic residues" evidence="8">
    <location>
        <begin position="1201"/>
        <end position="1214"/>
    </location>
</feature>
<feature type="compositionally biased region" description="Basic and acidic residues" evidence="8">
    <location>
        <begin position="1143"/>
        <end position="1179"/>
    </location>
</feature>
<feature type="region of interest" description="Disordered" evidence="8">
    <location>
        <begin position="1093"/>
        <end position="1214"/>
    </location>
</feature>
<dbReference type="Proteomes" id="UP001165085">
    <property type="component" value="Unassembled WGS sequence"/>
</dbReference>
<feature type="domain" description="Ion transport" evidence="10">
    <location>
        <begin position="297"/>
        <end position="538"/>
    </location>
</feature>
<keyword evidence="7" id="KW-0407">Ion channel</keyword>
<accession>A0A9W7A2T9</accession>
<evidence type="ECO:0000313" key="11">
    <source>
        <dbReference type="EMBL" id="GMH64829.1"/>
    </source>
</evidence>
<dbReference type="InterPro" id="IPR005821">
    <property type="entry name" value="Ion_trans_dom"/>
</dbReference>
<evidence type="ECO:0000256" key="4">
    <source>
        <dbReference type="ARBA" id="ARBA00022989"/>
    </source>
</evidence>
<evidence type="ECO:0000256" key="1">
    <source>
        <dbReference type="ARBA" id="ARBA00004141"/>
    </source>
</evidence>
<feature type="compositionally biased region" description="Basic and acidic residues" evidence="8">
    <location>
        <begin position="907"/>
        <end position="917"/>
    </location>
</feature>
<comment type="caution">
    <text evidence="11">The sequence shown here is derived from an EMBL/GenBank/DDBJ whole genome shotgun (WGS) entry which is preliminary data.</text>
</comment>
<sequence>MTESPIHNGQKKTPIPLNIMASSGPAPASASILQSNPLARVKAAALKKGKEIVASKRNAEEVDAQHTLSFTDSVELCHVEIRKWKKSTSRTFTHKKEKYLRSKSRRRAQLEKLFHKMNDGIRYSLTPIHAALIVAQAFTESSYTEAVEEIQSSFRQFANDCGDMARDFLDHVIETEDWRSKWDEILMKPIGGMTCIEIALDVKLYSFLIHPKVIRFVDSGWMGEGERVLTYTLKNPDTLDIIFYNKDECIKFGRISSTTTMRICAREIFEDFASSVNDLLDPTLVIMSPLARFAFNFTFFVMRVLVQQLVLLTEYDESHHGKLIFDNLEILHATICVGFLMAEVQELKTAYSRGQLPLRKYWRDGWNWLDWSIQIIFVTYLALSILSCVKDTEGDYALAEEYFQWSRKVLAGNSIVLWIRMLDYLSLHRALGPAVRVMALMVNDLITFSIVFAFVLIGFGSAFQTWFRSTIAFGTIPNAIVSLFAYALGEFSFSEMREESQVFGQIVLAIFLFIGTIMLLNLLIAILSHTYEKVQQRSKEEYRMGKAKIFLELAWTEDEIYTKGVPLPASLNFIRVLTFPCRIIFGSRVEKLLNLGFFVLVIDILLFIIMAVYVTLFFVWSAFATANSGFFSSVILEGSEGTMNRYIEGRQLDRDKDPDSDSDDDTGDKGSSGEESEDEEDKFGPLTKETGKGNVRGSFIVFGGRHSPTLRVIRGFFKRLFAPIGILTHLVEFMLMLPIVLLVYFIYLGFWRIPQLILTAMYAALGRQARLMKLILSHGKGDSTQNVSARELRVRKKWVKASEIAVKVAQEEGIGGGLMKWSKLKQILKQCGIKENNYNFSSDEIFTSRSDLDPFTLKNEAAKGLEAVKATRRGRQTMMPVTNSDRSLSRSSTHSHRNLTISDDSDRESFSSSRREEDQQIDLHLHHAFLFRDLYDVDPESDKLEELVAPGAAVESHSENIIGDDGTEDADMTDFIILYQDFIHFMLNPGRQKDIVDDPSVVLPHIRAKNVVTKTSPEEVFEESAVSLNEQGAGAEKLQGNEPSLSKGGGTDDGSGGASAGTEAHAGVSTTAANLELALHLEALAKFLRKGSKISPGRNSAMLSTSSMRSAKKGKISDIMQSRSSIMSSRENLTVRSSNAPLLKRETKQQRQRRTSVDSSHRFMERAKLTLATMEKEEPPGGNSSSPVKKGQGQGQGRGRGLSEGKRTKSDVQI</sequence>
<reference evidence="12" key="1">
    <citation type="journal article" date="2023" name="Commun. Biol.">
        <title>Genome analysis of Parmales, the sister group of diatoms, reveals the evolutionary specialization of diatoms from phago-mixotrophs to photoautotrophs.</title>
        <authorList>
            <person name="Ban H."/>
            <person name="Sato S."/>
            <person name="Yoshikawa S."/>
            <person name="Yamada K."/>
            <person name="Nakamura Y."/>
            <person name="Ichinomiya M."/>
            <person name="Sato N."/>
            <person name="Blanc-Mathieu R."/>
            <person name="Endo H."/>
            <person name="Kuwata A."/>
            <person name="Ogata H."/>
        </authorList>
    </citation>
    <scope>NUCLEOTIDE SEQUENCE [LARGE SCALE GENOMIC DNA]</scope>
    <source>
        <strain evidence="12">NIES 3701</strain>
    </source>
</reference>
<evidence type="ECO:0000256" key="2">
    <source>
        <dbReference type="ARBA" id="ARBA00022448"/>
    </source>
</evidence>
<feature type="region of interest" description="Disordered" evidence="8">
    <location>
        <begin position="1022"/>
        <end position="1065"/>
    </location>
</feature>
<proteinExistence type="predicted"/>
<dbReference type="AlphaFoldDB" id="A0A9W7A2T9"/>
<dbReference type="Pfam" id="PF00520">
    <property type="entry name" value="Ion_trans"/>
    <property type="match status" value="1"/>
</dbReference>
<name>A0A9W7A2T9_9STRA</name>
<feature type="compositionally biased region" description="Polar residues" evidence="8">
    <location>
        <begin position="1097"/>
        <end position="1109"/>
    </location>
</feature>
<feature type="transmembrane region" description="Helical" evidence="9">
    <location>
        <begin position="617"/>
        <end position="636"/>
    </location>
</feature>
<evidence type="ECO:0000256" key="6">
    <source>
        <dbReference type="ARBA" id="ARBA00023136"/>
    </source>
</evidence>
<comment type="subcellular location">
    <subcellularLocation>
        <location evidence="1">Membrane</location>
        <topology evidence="1">Multi-pass membrane protein</topology>
    </subcellularLocation>
</comment>
<evidence type="ECO:0000259" key="10">
    <source>
        <dbReference type="Pfam" id="PF00520"/>
    </source>
</evidence>
<dbReference type="GO" id="GO:0070679">
    <property type="term" value="F:inositol 1,4,5 trisphosphate binding"/>
    <property type="evidence" value="ECO:0007669"/>
    <property type="project" value="TreeGrafter"/>
</dbReference>
<feature type="compositionally biased region" description="Polar residues" evidence="8">
    <location>
        <begin position="1131"/>
        <end position="1140"/>
    </location>
</feature>
<feature type="compositionally biased region" description="Low complexity" evidence="8">
    <location>
        <begin position="1117"/>
        <end position="1130"/>
    </location>
</feature>
<dbReference type="Gene3D" id="1.10.287.70">
    <property type="match status" value="1"/>
</dbReference>
<protein>
    <recommendedName>
        <fullName evidence="10">Ion transport domain-containing protein</fullName>
    </recommendedName>
</protein>
<gene>
    <name evidence="11" type="ORF">TrST_g1233</name>
</gene>
<evidence type="ECO:0000256" key="8">
    <source>
        <dbReference type="SAM" id="MobiDB-lite"/>
    </source>
</evidence>
<keyword evidence="2" id="KW-0813">Transport</keyword>
<feature type="compositionally biased region" description="Low complexity" evidence="8">
    <location>
        <begin position="882"/>
        <end position="902"/>
    </location>
</feature>
<feature type="region of interest" description="Disordered" evidence="8">
    <location>
        <begin position="650"/>
        <end position="690"/>
    </location>
</feature>
<dbReference type="GO" id="GO:0034703">
    <property type="term" value="C:cation channel complex"/>
    <property type="evidence" value="ECO:0007669"/>
    <property type="project" value="TreeGrafter"/>
</dbReference>
<feature type="transmembrane region" description="Helical" evidence="9">
    <location>
        <begin position="437"/>
        <end position="459"/>
    </location>
</feature>
<keyword evidence="3 9" id="KW-0812">Transmembrane</keyword>
<keyword evidence="5" id="KW-0406">Ion transport</keyword>
<feature type="region of interest" description="Disordered" evidence="8">
    <location>
        <begin position="872"/>
        <end position="917"/>
    </location>
</feature>
<dbReference type="EMBL" id="BRXY01000097">
    <property type="protein sequence ID" value="GMH64829.1"/>
    <property type="molecule type" value="Genomic_DNA"/>
</dbReference>
<feature type="transmembrane region" description="Helical" evidence="9">
    <location>
        <begin position="592"/>
        <end position="611"/>
    </location>
</feature>
<dbReference type="GO" id="GO:0005886">
    <property type="term" value="C:plasma membrane"/>
    <property type="evidence" value="ECO:0007669"/>
    <property type="project" value="TreeGrafter"/>
</dbReference>
<feature type="transmembrane region" description="Helical" evidence="9">
    <location>
        <begin position="466"/>
        <end position="486"/>
    </location>
</feature>
<feature type="compositionally biased region" description="Gly residues" evidence="8">
    <location>
        <begin position="1047"/>
        <end position="1059"/>
    </location>
</feature>
<feature type="compositionally biased region" description="Basic and acidic residues" evidence="8">
    <location>
        <begin position="650"/>
        <end position="659"/>
    </location>
</feature>
<keyword evidence="6 9" id="KW-0472">Membrane</keyword>
<evidence type="ECO:0000256" key="3">
    <source>
        <dbReference type="ARBA" id="ARBA00022692"/>
    </source>
</evidence>